<proteinExistence type="predicted"/>
<reference evidence="1" key="1">
    <citation type="submission" date="2009-01" db="EMBL/GenBank/DDBJ databases">
        <title>Complete sequence of chromosome Cyanothece sp. PCC 7425.</title>
        <authorList>
            <consortium name="US DOE Joint Genome Institute"/>
            <person name="Lucas S."/>
            <person name="Copeland A."/>
            <person name="Lapidus A."/>
            <person name="Glavina del Rio T."/>
            <person name="Dalin E."/>
            <person name="Tice H."/>
            <person name="Bruce D."/>
            <person name="Goodwin L."/>
            <person name="Pitluck S."/>
            <person name="Sims D."/>
            <person name="Meineke L."/>
            <person name="Brettin T."/>
            <person name="Detter J.C."/>
            <person name="Han C."/>
            <person name="Larimer F."/>
            <person name="Land M."/>
            <person name="Hauser L."/>
            <person name="Kyrpides N."/>
            <person name="Ovchinnikova G."/>
            <person name="Liberton M."/>
            <person name="Stoeckel J."/>
            <person name="Banerjee A."/>
            <person name="Singh A."/>
            <person name="Page L."/>
            <person name="Sato H."/>
            <person name="Zhao L."/>
            <person name="Sherman L."/>
            <person name="Pakrasi H."/>
            <person name="Richardson P."/>
        </authorList>
    </citation>
    <scope>NUCLEOTIDE SEQUENCE</scope>
    <source>
        <strain evidence="1">PCC 7425</strain>
    </source>
</reference>
<dbReference type="HOGENOM" id="CLU_165471_1_0_3"/>
<dbReference type="KEGG" id="cyn:Cyan7425_1441"/>
<dbReference type="OrthoDB" id="573173at2"/>
<sequence length="91" mass="10388">MTIRQPRYGKEEFARRGDEIYESQVRHQVETGNYGRIVAIDIETGAFEVAEDVVTASEQLLAKIPDAQTWFIRIGYPAVYHFGARSLKQTP</sequence>
<protein>
    <submittedName>
        <fullName evidence="1">Uncharacterized protein</fullName>
    </submittedName>
</protein>
<dbReference type="eggNOG" id="ENOG5032U5X">
    <property type="taxonomic scope" value="Bacteria"/>
</dbReference>
<dbReference type="EMBL" id="CP001344">
    <property type="protein sequence ID" value="ACL43813.1"/>
    <property type="molecule type" value="Genomic_DNA"/>
</dbReference>
<evidence type="ECO:0000313" key="1">
    <source>
        <dbReference type="EMBL" id="ACL43813.1"/>
    </source>
</evidence>
<name>B8HPF2_CYAP4</name>
<organism evidence="1">
    <name type="scientific">Cyanothece sp. (strain PCC 7425 / ATCC 29141)</name>
    <dbReference type="NCBI Taxonomy" id="395961"/>
    <lineage>
        <taxon>Bacteria</taxon>
        <taxon>Bacillati</taxon>
        <taxon>Cyanobacteriota</taxon>
        <taxon>Cyanophyceae</taxon>
        <taxon>Gomontiellales</taxon>
        <taxon>Cyanothecaceae</taxon>
        <taxon>Cyanothece</taxon>
    </lineage>
</organism>
<accession>B8HPF2</accession>
<gene>
    <name evidence="1" type="ordered locus">Cyan7425_1441</name>
</gene>
<dbReference type="AlphaFoldDB" id="B8HPF2"/>